<keyword evidence="2" id="KW-1185">Reference proteome</keyword>
<gene>
    <name evidence="1" type="ORF">RHSIM_Rhsim09G0025900</name>
</gene>
<dbReference type="OrthoDB" id="1809769at2759"/>
<comment type="caution">
    <text evidence="1">The sequence shown here is derived from an EMBL/GenBank/DDBJ whole genome shotgun (WGS) entry which is preliminary data.</text>
</comment>
<sequence>MVDGIGYEARDICGYLVSDSKPFGSPKPVVGLEVLDLISAEDGDYVMDYVPQVLLDACNGKLCACAMHTRDLGVRSGKIKVYYLRFHVSGFQ</sequence>
<proteinExistence type="predicted"/>
<organism evidence="1 2">
    <name type="scientific">Rhododendron simsii</name>
    <name type="common">Sims's rhododendron</name>
    <dbReference type="NCBI Taxonomy" id="118357"/>
    <lineage>
        <taxon>Eukaryota</taxon>
        <taxon>Viridiplantae</taxon>
        <taxon>Streptophyta</taxon>
        <taxon>Embryophyta</taxon>
        <taxon>Tracheophyta</taxon>
        <taxon>Spermatophyta</taxon>
        <taxon>Magnoliopsida</taxon>
        <taxon>eudicotyledons</taxon>
        <taxon>Gunneridae</taxon>
        <taxon>Pentapetalae</taxon>
        <taxon>asterids</taxon>
        <taxon>Ericales</taxon>
        <taxon>Ericaceae</taxon>
        <taxon>Ericoideae</taxon>
        <taxon>Rhodoreae</taxon>
        <taxon>Rhododendron</taxon>
    </lineage>
</organism>
<protein>
    <submittedName>
        <fullName evidence="1">Uncharacterized protein</fullName>
    </submittedName>
</protein>
<reference evidence="1" key="1">
    <citation type="submission" date="2019-11" db="EMBL/GenBank/DDBJ databases">
        <authorList>
            <person name="Liu Y."/>
            <person name="Hou J."/>
            <person name="Li T.-Q."/>
            <person name="Guan C.-H."/>
            <person name="Wu X."/>
            <person name="Wu H.-Z."/>
            <person name="Ling F."/>
            <person name="Zhang R."/>
            <person name="Shi X.-G."/>
            <person name="Ren J.-P."/>
            <person name="Chen E.-F."/>
            <person name="Sun J.-M."/>
        </authorList>
    </citation>
    <scope>NUCLEOTIDE SEQUENCE</scope>
    <source>
        <strain evidence="1">Adult_tree_wgs_1</strain>
        <tissue evidence="1">Leaves</tissue>
    </source>
</reference>
<name>A0A834LEC2_RHOSS</name>
<dbReference type="AlphaFoldDB" id="A0A834LEC2"/>
<accession>A0A834LEC2</accession>
<evidence type="ECO:0000313" key="1">
    <source>
        <dbReference type="EMBL" id="KAF7132212.1"/>
    </source>
</evidence>
<dbReference type="EMBL" id="WJXA01000009">
    <property type="protein sequence ID" value="KAF7132212.1"/>
    <property type="molecule type" value="Genomic_DNA"/>
</dbReference>
<evidence type="ECO:0000313" key="2">
    <source>
        <dbReference type="Proteomes" id="UP000626092"/>
    </source>
</evidence>
<dbReference type="Proteomes" id="UP000626092">
    <property type="component" value="Unassembled WGS sequence"/>
</dbReference>